<dbReference type="EMBL" id="CM044706">
    <property type="protein sequence ID" value="KAI5657754.1"/>
    <property type="molecule type" value="Genomic_DNA"/>
</dbReference>
<evidence type="ECO:0000313" key="2">
    <source>
        <dbReference type="Proteomes" id="UP001060085"/>
    </source>
</evidence>
<sequence length="694" mass="77298">MNPDDIFTKKYKPRLTERKVYTPIETFMLAFQTLGVVYGDLGTSPLYVLPSVVGLKDVEEDDFLGVLSLILWTLTAIPLIKYVFIVLQADDNGEGGTFALYSYLCRHINFKSKLTIQGTRLESDASMRYYTEESAIKSKTKKFIEESKMAQNLLTFVVLLGTSMVIGDGALTPATSVLSALAGIQAISPKVTTGYIVLISVVLLLALFLFQRCGTSRVGFTFSPIMFIWFTSNVIIGAYNIANHNPTVLKAWSPYYIIKFFQRRGTTAWELLGAVFLCTTGAEAMFADLGHFNKRSIQLAFTCFVYPSLVLCYAGEVAYLTKHPDHISTAFYSSIPKPVYWPMFVVSTLAAIVASQAMISATYSIVKQSLSLGCFPRVNIKHTSSKHEGQIYCSEVNYVIMVICIALVLIFKQGVEIGNAYGVAVVWVMIITTCLVALVMLVIWDTNILIILGFFVPFIIIEGAFVSSLLNKIPQGGWVPFVIAAFFLVIMVSWTSGRSRKAAFDADRQLSLAELNNMLSCSDLHRPKGICIFCTDLVNGIPPIVRHYLQSTNSLREITIIVTIRTLPIKTVLPEERLDVEKLGTNGVYRCLIQFGYKDRQCLNEDDVVAAIVEKLCGISENPEEAEKLKQALQKGVIFVAGRTILKSKKSNGLLSHILIDYFYRFFQKNSRSAISSLQIPPGRFIQVGMQYEI</sequence>
<gene>
    <name evidence="1" type="ORF">M9H77_26547</name>
</gene>
<evidence type="ECO:0000313" key="1">
    <source>
        <dbReference type="EMBL" id="KAI5657754.1"/>
    </source>
</evidence>
<proteinExistence type="predicted"/>
<organism evidence="1 2">
    <name type="scientific">Catharanthus roseus</name>
    <name type="common">Madagascar periwinkle</name>
    <name type="synonym">Vinca rosea</name>
    <dbReference type="NCBI Taxonomy" id="4058"/>
    <lineage>
        <taxon>Eukaryota</taxon>
        <taxon>Viridiplantae</taxon>
        <taxon>Streptophyta</taxon>
        <taxon>Embryophyta</taxon>
        <taxon>Tracheophyta</taxon>
        <taxon>Spermatophyta</taxon>
        <taxon>Magnoliopsida</taxon>
        <taxon>eudicotyledons</taxon>
        <taxon>Gunneridae</taxon>
        <taxon>Pentapetalae</taxon>
        <taxon>asterids</taxon>
        <taxon>lamiids</taxon>
        <taxon>Gentianales</taxon>
        <taxon>Apocynaceae</taxon>
        <taxon>Rauvolfioideae</taxon>
        <taxon>Vinceae</taxon>
        <taxon>Catharanthinae</taxon>
        <taxon>Catharanthus</taxon>
    </lineage>
</organism>
<comment type="caution">
    <text evidence="1">The sequence shown here is derived from an EMBL/GenBank/DDBJ whole genome shotgun (WGS) entry which is preliminary data.</text>
</comment>
<protein>
    <submittedName>
        <fullName evidence="1">Uncharacterized protein</fullName>
    </submittedName>
</protein>
<name>A0ACC0AAW6_CATRO</name>
<keyword evidence="2" id="KW-1185">Reference proteome</keyword>
<dbReference type="Proteomes" id="UP001060085">
    <property type="component" value="Linkage Group LG06"/>
</dbReference>
<reference evidence="2" key="1">
    <citation type="journal article" date="2023" name="Nat. Plants">
        <title>Single-cell RNA sequencing provides a high-resolution roadmap for understanding the multicellular compartmentation of specialized metabolism.</title>
        <authorList>
            <person name="Sun S."/>
            <person name="Shen X."/>
            <person name="Li Y."/>
            <person name="Li Y."/>
            <person name="Wang S."/>
            <person name="Li R."/>
            <person name="Zhang H."/>
            <person name="Shen G."/>
            <person name="Guo B."/>
            <person name="Wei J."/>
            <person name="Xu J."/>
            <person name="St-Pierre B."/>
            <person name="Chen S."/>
            <person name="Sun C."/>
        </authorList>
    </citation>
    <scope>NUCLEOTIDE SEQUENCE [LARGE SCALE GENOMIC DNA]</scope>
</reference>
<accession>A0ACC0AAW6</accession>